<dbReference type="AlphaFoldDB" id="A0A5B7DWY9"/>
<dbReference type="EMBL" id="VSRR010001551">
    <property type="protein sequence ID" value="MPC26070.1"/>
    <property type="molecule type" value="Genomic_DNA"/>
</dbReference>
<gene>
    <name evidence="1" type="ORF">E2C01_019201</name>
</gene>
<proteinExistence type="predicted"/>
<name>A0A5B7DWY9_PORTR</name>
<keyword evidence="2" id="KW-1185">Reference proteome</keyword>
<organism evidence="1 2">
    <name type="scientific">Portunus trituberculatus</name>
    <name type="common">Swimming crab</name>
    <name type="synonym">Neptunus trituberculatus</name>
    <dbReference type="NCBI Taxonomy" id="210409"/>
    <lineage>
        <taxon>Eukaryota</taxon>
        <taxon>Metazoa</taxon>
        <taxon>Ecdysozoa</taxon>
        <taxon>Arthropoda</taxon>
        <taxon>Crustacea</taxon>
        <taxon>Multicrustacea</taxon>
        <taxon>Malacostraca</taxon>
        <taxon>Eumalacostraca</taxon>
        <taxon>Eucarida</taxon>
        <taxon>Decapoda</taxon>
        <taxon>Pleocyemata</taxon>
        <taxon>Brachyura</taxon>
        <taxon>Eubrachyura</taxon>
        <taxon>Portunoidea</taxon>
        <taxon>Portunidae</taxon>
        <taxon>Portuninae</taxon>
        <taxon>Portunus</taxon>
    </lineage>
</organism>
<reference evidence="1 2" key="1">
    <citation type="submission" date="2019-05" db="EMBL/GenBank/DDBJ databases">
        <title>Another draft genome of Portunus trituberculatus and its Hox gene families provides insights of decapod evolution.</title>
        <authorList>
            <person name="Jeong J.-H."/>
            <person name="Song I."/>
            <person name="Kim S."/>
            <person name="Choi T."/>
            <person name="Kim D."/>
            <person name="Ryu S."/>
            <person name="Kim W."/>
        </authorList>
    </citation>
    <scope>NUCLEOTIDE SEQUENCE [LARGE SCALE GENOMIC DNA]</scope>
    <source>
        <tissue evidence="1">Muscle</tissue>
    </source>
</reference>
<comment type="caution">
    <text evidence="1">The sequence shown here is derived from an EMBL/GenBank/DDBJ whole genome shotgun (WGS) entry which is preliminary data.</text>
</comment>
<protein>
    <submittedName>
        <fullName evidence="1">Uncharacterized protein</fullName>
    </submittedName>
</protein>
<evidence type="ECO:0000313" key="2">
    <source>
        <dbReference type="Proteomes" id="UP000324222"/>
    </source>
</evidence>
<accession>A0A5B7DWY9</accession>
<sequence length="28" mass="3227">MQVILFTVVAIQTLLWCNYLESGYHGNI</sequence>
<dbReference type="Proteomes" id="UP000324222">
    <property type="component" value="Unassembled WGS sequence"/>
</dbReference>
<evidence type="ECO:0000313" key="1">
    <source>
        <dbReference type="EMBL" id="MPC26070.1"/>
    </source>
</evidence>